<dbReference type="KEGG" id="scs:Sta7437_0260"/>
<dbReference type="HOGENOM" id="CLU_077415_1_0_3"/>
<accession>K9XQD3</accession>
<sequence length="312" mass="36816">MISFESDQFSSSDELLKQLLFELQNSKKLFSQQQLLIARIVELILRSRPICRQFNGNIWGIYQEIYDQAKQQIFQSITQDGWQGKLDKINVSNWKNNLQKQTFKAILTDERLKQLGLEAQKAPPQSELRSYALTELIRAIQLSGKLCRPYQETFAPKFYQLLYEEAVVITFTYVCLHIELYDPERGKGKFMNWVNFRLEKAIIECRRKFNDSQSIELPNLKDLETINQPEITPLLSELLYRYIEEDVNQVFSQIHIRNRPDANFRAIALARFNGYSWEEIAENFQLTVSTLSRFYQRSCQKLAPLLKQEFQS</sequence>
<dbReference type="AlphaFoldDB" id="K9XQD3"/>
<dbReference type="InterPro" id="IPR013324">
    <property type="entry name" value="RNA_pol_sigma_r3/r4-like"/>
</dbReference>
<keyword evidence="2" id="KW-1185">Reference proteome</keyword>
<gene>
    <name evidence="1" type="ordered locus">Sta7437_0260</name>
</gene>
<reference evidence="2" key="1">
    <citation type="journal article" date="2013" name="Proc. Natl. Acad. Sci. U.S.A.">
        <title>Improving the coverage of the cyanobacterial phylum using diversity-driven genome sequencing.</title>
        <authorList>
            <person name="Shih P.M."/>
            <person name="Wu D."/>
            <person name="Latifi A."/>
            <person name="Axen S.D."/>
            <person name="Fewer D.P."/>
            <person name="Talla E."/>
            <person name="Calteau A."/>
            <person name="Cai F."/>
            <person name="Tandeau de Marsac N."/>
            <person name="Rippka R."/>
            <person name="Herdman M."/>
            <person name="Sivonen K."/>
            <person name="Coursin T."/>
            <person name="Laurent T."/>
            <person name="Goodwin L."/>
            <person name="Nolan M."/>
            <person name="Davenport K.W."/>
            <person name="Han C.S."/>
            <person name="Rubin E.M."/>
            <person name="Eisen J.A."/>
            <person name="Woyke T."/>
            <person name="Gugger M."/>
            <person name="Kerfeld C.A."/>
        </authorList>
    </citation>
    <scope>NUCLEOTIDE SEQUENCE [LARGE SCALE GENOMIC DNA]</scope>
    <source>
        <strain evidence="2">ATCC 29371 / PCC 7437</strain>
    </source>
</reference>
<name>K9XQD3_STAC7</name>
<dbReference type="RefSeq" id="WP_015191550.1">
    <property type="nucleotide sequence ID" value="NC_019748.1"/>
</dbReference>
<protein>
    <submittedName>
        <fullName evidence="1">Sigma-70 region 4 type 2</fullName>
    </submittedName>
</protein>
<evidence type="ECO:0000313" key="1">
    <source>
        <dbReference type="EMBL" id="AFZ33877.1"/>
    </source>
</evidence>
<proteinExistence type="predicted"/>
<dbReference type="STRING" id="111780.Sta7437_0260"/>
<organism evidence="1 2">
    <name type="scientific">Stanieria cyanosphaera (strain ATCC 29371 / PCC 7437)</name>
    <dbReference type="NCBI Taxonomy" id="111780"/>
    <lineage>
        <taxon>Bacteria</taxon>
        <taxon>Bacillati</taxon>
        <taxon>Cyanobacteriota</taxon>
        <taxon>Cyanophyceae</taxon>
        <taxon>Pleurocapsales</taxon>
        <taxon>Dermocarpellaceae</taxon>
        <taxon>Stanieria</taxon>
    </lineage>
</organism>
<dbReference type="Proteomes" id="UP000010473">
    <property type="component" value="Chromosome"/>
</dbReference>
<dbReference type="SUPFAM" id="SSF88659">
    <property type="entry name" value="Sigma3 and sigma4 domains of RNA polymerase sigma factors"/>
    <property type="match status" value="1"/>
</dbReference>
<dbReference type="eggNOG" id="COG1595">
    <property type="taxonomic scope" value="Bacteria"/>
</dbReference>
<evidence type="ECO:0000313" key="2">
    <source>
        <dbReference type="Proteomes" id="UP000010473"/>
    </source>
</evidence>
<dbReference type="EMBL" id="CP003653">
    <property type="protein sequence ID" value="AFZ33877.1"/>
    <property type="molecule type" value="Genomic_DNA"/>
</dbReference>